<organism evidence="3 4">
    <name type="scientific">Tetrapyrgos nigripes</name>
    <dbReference type="NCBI Taxonomy" id="182062"/>
    <lineage>
        <taxon>Eukaryota</taxon>
        <taxon>Fungi</taxon>
        <taxon>Dikarya</taxon>
        <taxon>Basidiomycota</taxon>
        <taxon>Agaricomycotina</taxon>
        <taxon>Agaricomycetes</taxon>
        <taxon>Agaricomycetidae</taxon>
        <taxon>Agaricales</taxon>
        <taxon>Marasmiineae</taxon>
        <taxon>Marasmiaceae</taxon>
        <taxon>Tetrapyrgos</taxon>
    </lineage>
</organism>
<dbReference type="AlphaFoldDB" id="A0A8H5GH01"/>
<evidence type="ECO:0000259" key="2">
    <source>
        <dbReference type="Pfam" id="PF20415"/>
    </source>
</evidence>
<keyword evidence="4" id="KW-1185">Reference proteome</keyword>
<evidence type="ECO:0000313" key="4">
    <source>
        <dbReference type="Proteomes" id="UP000559256"/>
    </source>
</evidence>
<dbReference type="Proteomes" id="UP000559256">
    <property type="component" value="Unassembled WGS sequence"/>
</dbReference>
<feature type="domain" description="Heterokaryon incompatibility" evidence="1">
    <location>
        <begin position="40"/>
        <end position="127"/>
    </location>
</feature>
<dbReference type="PANTHER" id="PTHR10622">
    <property type="entry name" value="HET DOMAIN-CONTAINING PROTEIN"/>
    <property type="match status" value="1"/>
</dbReference>
<accession>A0A8H5GH01</accession>
<dbReference type="Pfam" id="PF20415">
    <property type="entry name" value="DUF6699"/>
    <property type="match status" value="1"/>
</dbReference>
<evidence type="ECO:0000259" key="1">
    <source>
        <dbReference type="Pfam" id="PF06985"/>
    </source>
</evidence>
<dbReference type="InterPro" id="IPR046522">
    <property type="entry name" value="DUF6699"/>
</dbReference>
<feature type="domain" description="DUF6699" evidence="2">
    <location>
        <begin position="453"/>
        <end position="569"/>
    </location>
</feature>
<name>A0A8H5GH01_9AGAR</name>
<comment type="caution">
    <text evidence="3">The sequence shown here is derived from an EMBL/GenBank/DDBJ whole genome shotgun (WGS) entry which is preliminary data.</text>
</comment>
<gene>
    <name evidence="3" type="ORF">D9758_009362</name>
</gene>
<dbReference type="EMBL" id="JAACJM010000031">
    <property type="protein sequence ID" value="KAF5364831.1"/>
    <property type="molecule type" value="Genomic_DNA"/>
</dbReference>
<reference evidence="3 4" key="1">
    <citation type="journal article" date="2020" name="ISME J.">
        <title>Uncovering the hidden diversity of litter-decomposition mechanisms in mushroom-forming fungi.</title>
        <authorList>
            <person name="Floudas D."/>
            <person name="Bentzer J."/>
            <person name="Ahren D."/>
            <person name="Johansson T."/>
            <person name="Persson P."/>
            <person name="Tunlid A."/>
        </authorList>
    </citation>
    <scope>NUCLEOTIDE SEQUENCE [LARGE SCALE GENOMIC DNA]</scope>
    <source>
        <strain evidence="3 4">CBS 291.85</strain>
    </source>
</reference>
<proteinExistence type="predicted"/>
<dbReference type="Pfam" id="PF06985">
    <property type="entry name" value="HET"/>
    <property type="match status" value="1"/>
</dbReference>
<dbReference type="OrthoDB" id="3224413at2759"/>
<evidence type="ECO:0000313" key="3">
    <source>
        <dbReference type="EMBL" id="KAF5364831.1"/>
    </source>
</evidence>
<evidence type="ECO:0008006" key="5">
    <source>
        <dbReference type="Google" id="ProtNLM"/>
    </source>
</evidence>
<dbReference type="InterPro" id="IPR010730">
    <property type="entry name" value="HET"/>
</dbReference>
<sequence>MSVARASDQGIATKALPKRLINTHTLKLVDFSENDVIPPYAILSHKWCHGHEISYQDYLDPRPKTKMKVGYRKIQSACTRARLDGLNFIWIDTVCINQGNRDEVARNINSMYSYYQNARVCYAHLADVFHPNNGPYAIGKTTALWMSGWFQRGWTLQELVAPREVVFLNARWEVIGNRHLLKFEVSRITGIPAAVLDRSRAISDVDLFERMAWCAGRQTTEPPDLAYCLLGILGVSLTPDYTEDVRTAFQRLHSTLSHSYPERFQAMQGDDIYLRLLHQSTRARVDSGYKALTFNDAGAHHHYAATPFVSLAKPSSPLMNPDLKYAVTSTFTPYIRRPAPAPRLQPRSLGSDPNHVNPLVTVGAGIYQLIQRSPSTHASSRSLSSHQTPPIMSGLGDALPQVDTLSDLTLPRFELHMLLNAETWKGQFHLDFSNNELDSFLMDYLPSRFGLGPATRPAINSLRIVCDLIPQWPINLSGKANYAWVKDPTTDQRVTKRPVTFLDIFDNIHQALQTPILHFDWGFVAENERDAISKAYQKRCKAAEKQQAERLKGVKRVDFLMGKVYFNGLLMDWENRVMKLVMGSQPRFDLVPGEPSVKLNRLWLLTLRKESPGYK</sequence>
<protein>
    <recommendedName>
        <fullName evidence="5">Heterokaryon incompatibility domain-containing protein</fullName>
    </recommendedName>
</protein>
<dbReference type="PANTHER" id="PTHR10622:SF10">
    <property type="entry name" value="HET DOMAIN-CONTAINING PROTEIN"/>
    <property type="match status" value="1"/>
</dbReference>